<evidence type="ECO:0000313" key="4">
    <source>
        <dbReference type="Proteomes" id="UP000229757"/>
    </source>
</evidence>
<keyword evidence="1 2" id="KW-0732">Signal</keyword>
<protein>
    <submittedName>
        <fullName evidence="3">Ferric iron ABC transporter, iron-binding protein</fullName>
    </submittedName>
</protein>
<dbReference type="SUPFAM" id="SSF53850">
    <property type="entry name" value="Periplasmic binding protein-like II"/>
    <property type="match status" value="1"/>
</dbReference>
<dbReference type="PANTHER" id="PTHR30006">
    <property type="entry name" value="THIAMINE-BINDING PERIPLASMIC PROTEIN-RELATED"/>
    <property type="match status" value="1"/>
</dbReference>
<dbReference type="AlphaFoldDB" id="A0A2K8KLT2"/>
<dbReference type="RefSeq" id="WP_100256209.1">
    <property type="nucleotide sequence ID" value="NZ_CP011797.1"/>
</dbReference>
<feature type="signal peptide" evidence="2">
    <location>
        <begin position="1"/>
        <end position="27"/>
    </location>
</feature>
<evidence type="ECO:0000256" key="1">
    <source>
        <dbReference type="ARBA" id="ARBA00022729"/>
    </source>
</evidence>
<gene>
    <name evidence="3" type="ORF">REIFOR_00659</name>
</gene>
<dbReference type="Pfam" id="PF13343">
    <property type="entry name" value="SBP_bac_6"/>
    <property type="match status" value="1"/>
</dbReference>
<keyword evidence="4" id="KW-1185">Reference proteome</keyword>
<evidence type="ECO:0000256" key="2">
    <source>
        <dbReference type="SAM" id="SignalP"/>
    </source>
</evidence>
<evidence type="ECO:0000313" key="3">
    <source>
        <dbReference type="EMBL" id="ATX75827.1"/>
    </source>
</evidence>
<sequence length="341" mass="38106">MIKLFKNLLCLSLISVFSFFPTSVSFANNSMQTDFVIACSIVQRHCDLIANSFSKFANVNVATVKFSSGRMNEELRSETNDIDAWIGGTAEHHLLAAKNNLTRRIFPTELRSLVEWSVDVWKNSDNRAIGLYSGTLGLVSNTKLLRIKDVQPPECWSDLAFARYKQDIILPNPNKSGTGYMLIGSLYQIYGHKEAKELFKGISGNIKEQIGSGHDALLTIANGEAMVGVGFAHDVKVLQEEGHDIQFTNPCEGGSQEIGAASLSSQSTKTNTGDMFIDFLLSSELQNELANSNFYQSLSNINTRSSKIYTEYFPGKSIDYQMYFFAQDQIRKDMLRYWNGS</sequence>
<dbReference type="GO" id="GO:0030288">
    <property type="term" value="C:outer membrane-bounded periplasmic space"/>
    <property type="evidence" value="ECO:0007669"/>
    <property type="project" value="TreeGrafter"/>
</dbReference>
<organism evidence="3 4">
    <name type="scientific">Reinekea forsetii</name>
    <dbReference type="NCBI Taxonomy" id="1336806"/>
    <lineage>
        <taxon>Bacteria</taxon>
        <taxon>Pseudomonadati</taxon>
        <taxon>Pseudomonadota</taxon>
        <taxon>Gammaproteobacteria</taxon>
        <taxon>Oceanospirillales</taxon>
        <taxon>Saccharospirillaceae</taxon>
        <taxon>Reinekea</taxon>
    </lineage>
</organism>
<feature type="chain" id="PRO_5014985344" evidence="2">
    <location>
        <begin position="28"/>
        <end position="341"/>
    </location>
</feature>
<dbReference type="GO" id="GO:0015888">
    <property type="term" value="P:thiamine transport"/>
    <property type="evidence" value="ECO:0007669"/>
    <property type="project" value="TreeGrafter"/>
</dbReference>
<dbReference type="Gene3D" id="3.40.190.10">
    <property type="entry name" value="Periplasmic binding protein-like II"/>
    <property type="match status" value="2"/>
</dbReference>
<dbReference type="KEGG" id="rfo:REIFOR_00659"/>
<accession>A0A2K8KLT2</accession>
<dbReference type="GO" id="GO:0030975">
    <property type="term" value="F:thiamine binding"/>
    <property type="evidence" value="ECO:0007669"/>
    <property type="project" value="TreeGrafter"/>
</dbReference>
<proteinExistence type="predicted"/>
<dbReference type="GO" id="GO:0030976">
    <property type="term" value="F:thiamine pyrophosphate binding"/>
    <property type="evidence" value="ECO:0007669"/>
    <property type="project" value="TreeGrafter"/>
</dbReference>
<dbReference type="EMBL" id="CP011797">
    <property type="protein sequence ID" value="ATX75827.1"/>
    <property type="molecule type" value="Genomic_DNA"/>
</dbReference>
<name>A0A2K8KLT2_9GAMM</name>
<dbReference type="Proteomes" id="UP000229757">
    <property type="component" value="Chromosome"/>
</dbReference>
<dbReference type="PANTHER" id="PTHR30006:SF2">
    <property type="entry name" value="ABC TRANSPORTER SUBSTRATE-BINDING PROTEIN"/>
    <property type="match status" value="1"/>
</dbReference>
<dbReference type="OrthoDB" id="305758at2"/>
<reference evidence="3 4" key="1">
    <citation type="journal article" date="2017" name="Environ. Microbiol.">
        <title>Genomic and physiological analyses of 'Reinekea forsetii' reveal a versatile opportunistic lifestyle during spring algae blooms.</title>
        <authorList>
            <person name="Avci B."/>
            <person name="Hahnke R.L."/>
            <person name="Chafee M."/>
            <person name="Fischer T."/>
            <person name="Gruber-Vodicka H."/>
            <person name="Tegetmeyer H.E."/>
            <person name="Harder J."/>
            <person name="Fuchs B.M."/>
            <person name="Amann R.I."/>
            <person name="Teeling H."/>
        </authorList>
    </citation>
    <scope>NUCLEOTIDE SEQUENCE [LARGE SCALE GENOMIC DNA]</scope>
    <source>
        <strain evidence="3 4">Hel1_31_D35</strain>
    </source>
</reference>